<protein>
    <submittedName>
        <fullName evidence="2">Uncharacterized protein</fullName>
    </submittedName>
</protein>
<evidence type="ECO:0000256" key="1">
    <source>
        <dbReference type="SAM" id="MobiDB-lite"/>
    </source>
</evidence>
<proteinExistence type="predicted"/>
<sequence>MNEAEGADVAKPEPICQKQGHSLSTSAATQVSNVGSLVSSKQCCKVVRYQAQLNMGMPSTKSYIEDKALMRVGTWDSRVEMHSLWE</sequence>
<name>A0AAN9J6E9_CLITE</name>
<reference evidence="2 3" key="1">
    <citation type="submission" date="2024-01" db="EMBL/GenBank/DDBJ databases">
        <title>The genomes of 5 underutilized Papilionoideae crops provide insights into root nodulation and disease resistance.</title>
        <authorList>
            <person name="Yuan L."/>
        </authorList>
    </citation>
    <scope>NUCLEOTIDE SEQUENCE [LARGE SCALE GENOMIC DNA]</scope>
    <source>
        <strain evidence="2">LY-2023</strain>
        <tissue evidence="2">Leaf</tissue>
    </source>
</reference>
<dbReference type="EMBL" id="JAYKXN010000004">
    <property type="protein sequence ID" value="KAK7293130.1"/>
    <property type="molecule type" value="Genomic_DNA"/>
</dbReference>
<gene>
    <name evidence="2" type="ORF">RJT34_15991</name>
</gene>
<evidence type="ECO:0000313" key="2">
    <source>
        <dbReference type="EMBL" id="KAK7293130.1"/>
    </source>
</evidence>
<evidence type="ECO:0000313" key="3">
    <source>
        <dbReference type="Proteomes" id="UP001359559"/>
    </source>
</evidence>
<dbReference type="AlphaFoldDB" id="A0AAN9J6E9"/>
<dbReference type="Proteomes" id="UP001359559">
    <property type="component" value="Unassembled WGS sequence"/>
</dbReference>
<comment type="caution">
    <text evidence="2">The sequence shown here is derived from an EMBL/GenBank/DDBJ whole genome shotgun (WGS) entry which is preliminary data.</text>
</comment>
<accession>A0AAN9J6E9</accession>
<feature type="region of interest" description="Disordered" evidence="1">
    <location>
        <begin position="1"/>
        <end position="22"/>
    </location>
</feature>
<organism evidence="2 3">
    <name type="scientific">Clitoria ternatea</name>
    <name type="common">Butterfly pea</name>
    <dbReference type="NCBI Taxonomy" id="43366"/>
    <lineage>
        <taxon>Eukaryota</taxon>
        <taxon>Viridiplantae</taxon>
        <taxon>Streptophyta</taxon>
        <taxon>Embryophyta</taxon>
        <taxon>Tracheophyta</taxon>
        <taxon>Spermatophyta</taxon>
        <taxon>Magnoliopsida</taxon>
        <taxon>eudicotyledons</taxon>
        <taxon>Gunneridae</taxon>
        <taxon>Pentapetalae</taxon>
        <taxon>rosids</taxon>
        <taxon>fabids</taxon>
        <taxon>Fabales</taxon>
        <taxon>Fabaceae</taxon>
        <taxon>Papilionoideae</taxon>
        <taxon>50 kb inversion clade</taxon>
        <taxon>NPAAA clade</taxon>
        <taxon>indigoferoid/millettioid clade</taxon>
        <taxon>Phaseoleae</taxon>
        <taxon>Clitoria</taxon>
    </lineage>
</organism>
<keyword evidence="3" id="KW-1185">Reference proteome</keyword>